<evidence type="ECO:0000256" key="4">
    <source>
        <dbReference type="ARBA" id="ARBA00023136"/>
    </source>
</evidence>
<proteinExistence type="inferred from homology"/>
<dbReference type="EMBL" id="PGOL01001505">
    <property type="protein sequence ID" value="PKI57429.1"/>
    <property type="molecule type" value="Genomic_DNA"/>
</dbReference>
<sequence>MHVAADRRRRHDSGGRSILSLSRHPPSHTSDPLASPSSSPNGLHAITLKVRAPKSTTVDPTLNEFYDRTAKALDVCNAIRDGIEQIRNWRKLLEIVLCALDINPSTPRDCRSLHVIVMERFPWGGQRDSGNVWASFGWLHNGRGPLVRDIPCQDRGTQVHFAVPRQLEWASPLLTFHEKIMEESKKKERKGTCGLPRKEREAREKVEELRKVSDSRSEGSGPLECQVREVFHRIVRSRTEGSGI</sequence>
<comment type="similarity">
    <text evidence="5">Belongs to the ROH1 family.</text>
</comment>
<feature type="region of interest" description="Disordered" evidence="6">
    <location>
        <begin position="1"/>
        <end position="42"/>
    </location>
</feature>
<dbReference type="AlphaFoldDB" id="A0A2I0JMB8"/>
<feature type="region of interest" description="Disordered" evidence="6">
    <location>
        <begin position="185"/>
        <end position="223"/>
    </location>
</feature>
<comment type="caution">
    <text evidence="7">The sequence shown here is derived from an EMBL/GenBank/DDBJ whole genome shotgun (WGS) entry which is preliminary data.</text>
</comment>
<comment type="subcellular location">
    <subcellularLocation>
        <location evidence="1">Membrane</location>
        <topology evidence="1">Single-pass membrane protein</topology>
    </subcellularLocation>
</comment>
<protein>
    <submittedName>
        <fullName evidence="7">Uncharacterized protein</fullName>
    </submittedName>
</protein>
<evidence type="ECO:0000256" key="6">
    <source>
        <dbReference type="SAM" id="MobiDB-lite"/>
    </source>
</evidence>
<name>A0A2I0JMB8_PUNGR</name>
<dbReference type="Proteomes" id="UP000233551">
    <property type="component" value="Unassembled WGS sequence"/>
</dbReference>
<dbReference type="InterPro" id="IPR008511">
    <property type="entry name" value="ROH1-like"/>
</dbReference>
<gene>
    <name evidence="7" type="ORF">CRG98_022080</name>
</gene>
<keyword evidence="3" id="KW-1133">Transmembrane helix</keyword>
<evidence type="ECO:0000256" key="3">
    <source>
        <dbReference type="ARBA" id="ARBA00022989"/>
    </source>
</evidence>
<keyword evidence="8" id="KW-1185">Reference proteome</keyword>
<evidence type="ECO:0000256" key="5">
    <source>
        <dbReference type="ARBA" id="ARBA00035114"/>
    </source>
</evidence>
<reference evidence="7 8" key="1">
    <citation type="submission" date="2017-11" db="EMBL/GenBank/DDBJ databases">
        <title>De-novo sequencing of pomegranate (Punica granatum L.) genome.</title>
        <authorList>
            <person name="Akparov Z."/>
            <person name="Amiraslanov A."/>
            <person name="Hajiyeva S."/>
            <person name="Abbasov M."/>
            <person name="Kaur K."/>
            <person name="Hamwieh A."/>
            <person name="Solovyev V."/>
            <person name="Salamov A."/>
            <person name="Braich B."/>
            <person name="Kosarev P."/>
            <person name="Mahmoud A."/>
            <person name="Hajiyev E."/>
            <person name="Babayeva S."/>
            <person name="Izzatullayeva V."/>
            <person name="Mammadov A."/>
            <person name="Mammadov A."/>
            <person name="Sharifova S."/>
            <person name="Ojaghi J."/>
            <person name="Eynullazada K."/>
            <person name="Bayramov B."/>
            <person name="Abdulazimova A."/>
            <person name="Shahmuradov I."/>
        </authorList>
    </citation>
    <scope>NUCLEOTIDE SEQUENCE [LARGE SCALE GENOMIC DNA]</scope>
    <source>
        <strain evidence="8">cv. AG2017</strain>
        <tissue evidence="7">Leaf</tissue>
    </source>
</reference>
<evidence type="ECO:0000313" key="7">
    <source>
        <dbReference type="EMBL" id="PKI57429.1"/>
    </source>
</evidence>
<feature type="compositionally biased region" description="Basic and acidic residues" evidence="6">
    <location>
        <begin position="196"/>
        <end position="217"/>
    </location>
</feature>
<evidence type="ECO:0000313" key="8">
    <source>
        <dbReference type="Proteomes" id="UP000233551"/>
    </source>
</evidence>
<dbReference type="STRING" id="22663.A0A2I0JMB8"/>
<evidence type="ECO:0000256" key="2">
    <source>
        <dbReference type="ARBA" id="ARBA00022692"/>
    </source>
</evidence>
<evidence type="ECO:0000256" key="1">
    <source>
        <dbReference type="ARBA" id="ARBA00004167"/>
    </source>
</evidence>
<dbReference type="Pfam" id="PF05633">
    <property type="entry name" value="ROH1-like"/>
    <property type="match status" value="3"/>
</dbReference>
<dbReference type="GO" id="GO:0016020">
    <property type="term" value="C:membrane"/>
    <property type="evidence" value="ECO:0007669"/>
    <property type="project" value="UniProtKB-SubCell"/>
</dbReference>
<accession>A0A2I0JMB8</accession>
<organism evidence="7 8">
    <name type="scientific">Punica granatum</name>
    <name type="common">Pomegranate</name>
    <dbReference type="NCBI Taxonomy" id="22663"/>
    <lineage>
        <taxon>Eukaryota</taxon>
        <taxon>Viridiplantae</taxon>
        <taxon>Streptophyta</taxon>
        <taxon>Embryophyta</taxon>
        <taxon>Tracheophyta</taxon>
        <taxon>Spermatophyta</taxon>
        <taxon>Magnoliopsida</taxon>
        <taxon>eudicotyledons</taxon>
        <taxon>Gunneridae</taxon>
        <taxon>Pentapetalae</taxon>
        <taxon>rosids</taxon>
        <taxon>malvids</taxon>
        <taxon>Myrtales</taxon>
        <taxon>Lythraceae</taxon>
        <taxon>Punica</taxon>
    </lineage>
</organism>
<dbReference type="PANTHER" id="PTHR31509">
    <property type="entry name" value="BPS1-LIKE PROTEIN"/>
    <property type="match status" value="1"/>
</dbReference>
<feature type="compositionally biased region" description="Polar residues" evidence="6">
    <location>
        <begin position="27"/>
        <end position="41"/>
    </location>
</feature>
<keyword evidence="2" id="KW-0812">Transmembrane</keyword>
<keyword evidence="4" id="KW-0472">Membrane</keyword>